<dbReference type="AlphaFoldDB" id="A0A4Z1CQF8"/>
<evidence type="ECO:0000313" key="1">
    <source>
        <dbReference type="EMBL" id="TGN67188.1"/>
    </source>
</evidence>
<dbReference type="PROSITE" id="PS51257">
    <property type="entry name" value="PROKAR_LIPOPROTEIN"/>
    <property type="match status" value="1"/>
</dbReference>
<comment type="caution">
    <text evidence="1">The sequence shown here is derived from an EMBL/GenBank/DDBJ whole genome shotgun (WGS) entry which is preliminary data.</text>
</comment>
<dbReference type="OrthoDB" id="5176171at2"/>
<keyword evidence="2" id="KW-1185">Reference proteome</keyword>
<reference evidence="1 2" key="1">
    <citation type="submission" date="2019-03" db="EMBL/GenBank/DDBJ databases">
        <authorList>
            <person name="Li J."/>
        </authorList>
    </citation>
    <scope>NUCLEOTIDE SEQUENCE [LARGE SCALE GENOMIC DNA]</scope>
    <source>
        <strain evidence="1 2">3058</strain>
    </source>
</reference>
<evidence type="ECO:0000313" key="2">
    <source>
        <dbReference type="Proteomes" id="UP000297972"/>
    </source>
</evidence>
<organism evidence="1 2">
    <name type="scientific">Paracoccus liaowanqingii</name>
    <dbReference type="NCBI Taxonomy" id="2560053"/>
    <lineage>
        <taxon>Bacteria</taxon>
        <taxon>Pseudomonadati</taxon>
        <taxon>Pseudomonadota</taxon>
        <taxon>Alphaproteobacteria</taxon>
        <taxon>Rhodobacterales</taxon>
        <taxon>Paracoccaceae</taxon>
        <taxon>Paracoccus</taxon>
    </lineage>
</organism>
<dbReference type="RefSeq" id="WP_135816790.1">
    <property type="nucleotide sequence ID" value="NZ_SRPG01000037.1"/>
</dbReference>
<proteinExistence type="predicted"/>
<sequence length="264" mass="30093">MKDSQALASVLAAQFSSFNCVRAVTVGGSLTSCLDDKYSDLDIYVYSDDDIAINARQEFIKLRSDRSEINNMSWETGDEWIESATGIRVDVMYRRPQWIEQSLLDLLKYHRANIGYSTCLWHNVLNSLPVFDRSGWFAEMQNNSRQPYSKSLRAAIVLKNFPLLSDRLSSFENQAYYSALRDDRIAVNHRVAGYVASFFDVLFAINYQAHPGEKRMAEHAKILPRQPDDWVNMMSDMIKLVPTGEGAELSKGMRGLTNGLRRVL</sequence>
<dbReference type="Gene3D" id="3.30.460.10">
    <property type="entry name" value="Beta Polymerase, domain 2"/>
    <property type="match status" value="1"/>
</dbReference>
<dbReference type="InterPro" id="IPR043519">
    <property type="entry name" value="NT_sf"/>
</dbReference>
<protein>
    <submittedName>
        <fullName evidence="1">DUF4037 domain-containing protein</fullName>
    </submittedName>
</protein>
<accession>A0A4Z1CQF8</accession>
<dbReference type="Proteomes" id="UP000297972">
    <property type="component" value="Unassembled WGS sequence"/>
</dbReference>
<dbReference type="EMBL" id="SRPG01000037">
    <property type="protein sequence ID" value="TGN67188.1"/>
    <property type="molecule type" value="Genomic_DNA"/>
</dbReference>
<dbReference type="SUPFAM" id="SSF81301">
    <property type="entry name" value="Nucleotidyltransferase"/>
    <property type="match status" value="1"/>
</dbReference>
<name>A0A4Z1CQF8_9RHOB</name>
<gene>
    <name evidence="1" type="ORF">E4L95_05810</name>
</gene>